<comment type="caution">
    <text evidence="1">The sequence shown here is derived from an EMBL/GenBank/DDBJ whole genome shotgun (WGS) entry which is preliminary data.</text>
</comment>
<accession>A0ACC6U9M1</accession>
<organism evidence="1 2">
    <name type="scientific">Paraburkholderia phymatum</name>
    <dbReference type="NCBI Taxonomy" id="148447"/>
    <lineage>
        <taxon>Bacteria</taxon>
        <taxon>Pseudomonadati</taxon>
        <taxon>Pseudomonadota</taxon>
        <taxon>Betaproteobacteria</taxon>
        <taxon>Burkholderiales</taxon>
        <taxon>Burkholderiaceae</taxon>
        <taxon>Paraburkholderia</taxon>
    </lineage>
</organism>
<keyword evidence="2" id="KW-1185">Reference proteome</keyword>
<evidence type="ECO:0000313" key="1">
    <source>
        <dbReference type="EMBL" id="MEX3936262.1"/>
    </source>
</evidence>
<dbReference type="EMBL" id="JBFRCH010000029">
    <property type="protein sequence ID" value="MEX3936262.1"/>
    <property type="molecule type" value="Genomic_DNA"/>
</dbReference>
<sequence length="269" mass="29747">MKNIDDSMLMLYVDGELPPEQRAEVEAAIAHSHDLGARVDALRASCLPYRAAFERQTLPPVPESLAQHVDELVSVSASRQRGDVSRKASAVPWLAAAFVAGAVISGVLTGYLGPLSPFRHEVVSPWVRSVADYQVLYGRETVASIRDDPANTEQILADIRQRDGMPVRVPDLQQAGLKFKRVQRLNYDNRPLIQIVYLPERGDPVALCVLEDPHADEPVRAQQVGQMKTVTWRSNKLAYVLLAKNTPVDLQQMAQQIANGKVSYLYGNA</sequence>
<proteinExistence type="predicted"/>
<gene>
    <name evidence="1" type="ORF">AB4Y32_31500</name>
</gene>
<protein>
    <submittedName>
        <fullName evidence="1">Anti-sigma factor</fullName>
    </submittedName>
</protein>
<dbReference type="Proteomes" id="UP001558850">
    <property type="component" value="Unassembled WGS sequence"/>
</dbReference>
<name>A0ACC6U9M1_9BURK</name>
<reference evidence="1" key="1">
    <citation type="submission" date="2024-07" db="EMBL/GenBank/DDBJ databases">
        <title>A survey of Mimosa microsymbionts across Brazilian biomes reveals a high diversity of Paraburkholderia nodulating endemic species, but also that Cupriavidus is common as a symbiont of widespread species.</title>
        <authorList>
            <person name="Rouws L."/>
            <person name="Barauna A."/>
            <person name="Beukes C."/>
            <person name="Rouws J.R.C."/>
            <person name="De Faria S.M."/>
            <person name="Gross E."/>
            <person name="Bueno Dos Reis Junior F."/>
            <person name="Simon M.F."/>
            <person name="Maluk M."/>
            <person name="Odee D.W."/>
            <person name="Kenicer G."/>
            <person name="Young J.P.W."/>
            <person name="Reis V.M."/>
            <person name="Zilli J."/>
            <person name="James E.K."/>
        </authorList>
    </citation>
    <scope>NUCLEOTIDE SEQUENCE</scope>
    <source>
        <strain evidence="1">EG181B</strain>
    </source>
</reference>
<evidence type="ECO:0000313" key="2">
    <source>
        <dbReference type="Proteomes" id="UP001558850"/>
    </source>
</evidence>